<dbReference type="STRING" id="334426.A0A158PIY7"/>
<feature type="domain" description="RNA polymerase Rpb7-like N-terminal" evidence="6">
    <location>
        <begin position="8"/>
        <end position="64"/>
    </location>
</feature>
<dbReference type="Gene3D" id="3.30.1490.120">
    <property type="entry name" value="RNA polymerase Rpb7-like, N-terminal domain"/>
    <property type="match status" value="1"/>
</dbReference>
<gene>
    <name evidence="8" type="ORF">ACOC_LOCUS8107</name>
</gene>
<evidence type="ECO:0000256" key="5">
    <source>
        <dbReference type="ARBA" id="ARBA00023242"/>
    </source>
</evidence>
<dbReference type="InterPro" id="IPR013238">
    <property type="entry name" value="RNA_pol_III_Rbc25"/>
</dbReference>
<dbReference type="EMBL" id="UYYA01004116">
    <property type="protein sequence ID" value="VDM59692.1"/>
    <property type="molecule type" value="Genomic_DNA"/>
</dbReference>
<dbReference type="GO" id="GO:0006384">
    <property type="term" value="P:transcription initiation at RNA polymerase III promoter"/>
    <property type="evidence" value="ECO:0007669"/>
    <property type="project" value="TreeGrafter"/>
</dbReference>
<evidence type="ECO:0000313" key="9">
    <source>
        <dbReference type="Proteomes" id="UP000267027"/>
    </source>
</evidence>
<keyword evidence="9" id="KW-1185">Reference proteome</keyword>
<dbReference type="WBParaSite" id="ACOC_0000810601-mRNA-1">
    <property type="protein sequence ID" value="ACOC_0000810601-mRNA-1"/>
    <property type="gene ID" value="ACOC_0000810601"/>
</dbReference>
<dbReference type="InterPro" id="IPR036898">
    <property type="entry name" value="RNA_pol_Rpb7-like_N_sf"/>
</dbReference>
<sequence>MFVLALLEDTVVIKPHELGEDVESVLIRRINQRLSNRIVPELGLCICAYDLLEVGVIYILPGEGSGHTRVKALAVITGTKVAYFQFRLVVFRPHIDEVIEARVIFSSSQGLKLSVDFFEDITIPADRLPEPHVFEQSEQVWYWEYPSENGEPPAKLYMDPGKIVRFRVVQNIFKDVKPNLTPEEAQTEKSYEIIGTMVETGLGCVAWWSSTGDDITDEVEEMDEE</sequence>
<dbReference type="AlphaFoldDB" id="A0A158PIY7"/>
<evidence type="ECO:0000259" key="7">
    <source>
        <dbReference type="Pfam" id="PF08292"/>
    </source>
</evidence>
<dbReference type="GO" id="GO:0005666">
    <property type="term" value="C:RNA polymerase III complex"/>
    <property type="evidence" value="ECO:0007669"/>
    <property type="project" value="TreeGrafter"/>
</dbReference>
<dbReference type="Gene3D" id="2.40.50.140">
    <property type="entry name" value="Nucleic acid-binding proteins"/>
    <property type="match status" value="1"/>
</dbReference>
<dbReference type="PANTHER" id="PTHR12709:SF1">
    <property type="entry name" value="DNA-DIRECTED RNA POLYMERASE III SUBUNIT RPC8"/>
    <property type="match status" value="1"/>
</dbReference>
<dbReference type="Pfam" id="PF08292">
    <property type="entry name" value="RNA_pol_Rbc25"/>
    <property type="match status" value="1"/>
</dbReference>
<evidence type="ECO:0000256" key="4">
    <source>
        <dbReference type="ARBA" id="ARBA00023163"/>
    </source>
</evidence>
<evidence type="ECO:0000313" key="8">
    <source>
        <dbReference type="EMBL" id="VDM59692.1"/>
    </source>
</evidence>
<keyword evidence="4" id="KW-0804">Transcription</keyword>
<protein>
    <submittedName>
        <fullName evidence="10">DNA-directed RNA polymerase III subunit RPC8</fullName>
    </submittedName>
</protein>
<dbReference type="InterPro" id="IPR012340">
    <property type="entry name" value="NA-bd_OB-fold"/>
</dbReference>
<evidence type="ECO:0000313" key="10">
    <source>
        <dbReference type="WBParaSite" id="ACOC_0000810601-mRNA-1"/>
    </source>
</evidence>
<feature type="domain" description="RNA polymerase III subunit Rpc25" evidence="7">
    <location>
        <begin position="97"/>
        <end position="208"/>
    </location>
</feature>
<dbReference type="OrthoDB" id="10256606at2759"/>
<keyword evidence="5" id="KW-0539">Nucleus</keyword>
<evidence type="ECO:0000256" key="3">
    <source>
        <dbReference type="ARBA" id="ARBA00022478"/>
    </source>
</evidence>
<name>A0A158PIY7_ANGCS</name>
<dbReference type="OMA" id="LGPTLWW"/>
<evidence type="ECO:0000259" key="6">
    <source>
        <dbReference type="Pfam" id="PF03876"/>
    </source>
</evidence>
<reference evidence="10" key="1">
    <citation type="submission" date="2016-04" db="UniProtKB">
        <authorList>
            <consortium name="WormBaseParasite"/>
        </authorList>
    </citation>
    <scope>IDENTIFICATION</scope>
</reference>
<dbReference type="Pfam" id="PF03876">
    <property type="entry name" value="SHS2_Rpb7-N"/>
    <property type="match status" value="1"/>
</dbReference>
<comment type="similarity">
    <text evidence="2">Belongs to the eukaryotic RPB7/RPC8 RNA polymerase subunit family.</text>
</comment>
<evidence type="ECO:0000256" key="1">
    <source>
        <dbReference type="ARBA" id="ARBA00004123"/>
    </source>
</evidence>
<evidence type="ECO:0000256" key="2">
    <source>
        <dbReference type="ARBA" id="ARBA00009307"/>
    </source>
</evidence>
<accession>A0A158PIY7</accession>
<dbReference type="SUPFAM" id="SSF88798">
    <property type="entry name" value="N-terminal, heterodimerisation domain of RBP7 (RpoE)"/>
    <property type="match status" value="1"/>
</dbReference>
<dbReference type="InterPro" id="IPR005576">
    <property type="entry name" value="Rpb7-like_N"/>
</dbReference>
<dbReference type="Proteomes" id="UP000267027">
    <property type="component" value="Unassembled WGS sequence"/>
</dbReference>
<dbReference type="InterPro" id="IPR045113">
    <property type="entry name" value="Rpb7-like"/>
</dbReference>
<reference evidence="8 9" key="2">
    <citation type="submission" date="2018-11" db="EMBL/GenBank/DDBJ databases">
        <authorList>
            <consortium name="Pathogen Informatics"/>
        </authorList>
    </citation>
    <scope>NUCLEOTIDE SEQUENCE [LARGE SCALE GENOMIC DNA]</scope>
    <source>
        <strain evidence="8 9">Costa Rica</strain>
    </source>
</reference>
<organism evidence="10">
    <name type="scientific">Angiostrongylus costaricensis</name>
    <name type="common">Nematode worm</name>
    <dbReference type="NCBI Taxonomy" id="334426"/>
    <lineage>
        <taxon>Eukaryota</taxon>
        <taxon>Metazoa</taxon>
        <taxon>Ecdysozoa</taxon>
        <taxon>Nematoda</taxon>
        <taxon>Chromadorea</taxon>
        <taxon>Rhabditida</taxon>
        <taxon>Rhabditina</taxon>
        <taxon>Rhabditomorpha</taxon>
        <taxon>Strongyloidea</taxon>
        <taxon>Metastrongylidae</taxon>
        <taxon>Angiostrongylus</taxon>
    </lineage>
</organism>
<comment type="subcellular location">
    <subcellularLocation>
        <location evidence="1">Nucleus</location>
    </subcellularLocation>
</comment>
<dbReference type="PANTHER" id="PTHR12709">
    <property type="entry name" value="DNA-DIRECTED RNA POLYMERASE II, III"/>
    <property type="match status" value="1"/>
</dbReference>
<keyword evidence="3" id="KW-0240">DNA-directed RNA polymerase</keyword>
<dbReference type="SUPFAM" id="SSF50249">
    <property type="entry name" value="Nucleic acid-binding proteins"/>
    <property type="match status" value="1"/>
</dbReference>
<proteinExistence type="inferred from homology"/>